<protein>
    <submittedName>
        <fullName evidence="4">Alpha/beta hydrolase</fullName>
    </submittedName>
</protein>
<dbReference type="PANTHER" id="PTHR22946:SF9">
    <property type="entry name" value="POLYKETIDE TRANSFERASE AF380"/>
    <property type="match status" value="1"/>
</dbReference>
<evidence type="ECO:0000313" key="4">
    <source>
        <dbReference type="EMBL" id="NKY02167.1"/>
    </source>
</evidence>
<accession>A0A846WLV8</accession>
<feature type="domain" description="Serine aminopeptidase S33" evidence="3">
    <location>
        <begin position="45"/>
        <end position="271"/>
    </location>
</feature>
<evidence type="ECO:0000256" key="2">
    <source>
        <dbReference type="ARBA" id="ARBA00022801"/>
    </source>
</evidence>
<dbReference type="InterPro" id="IPR029058">
    <property type="entry name" value="AB_hydrolase_fold"/>
</dbReference>
<comment type="similarity">
    <text evidence="1">Belongs to the AB hydrolase superfamily.</text>
</comment>
<dbReference type="GO" id="GO:0052689">
    <property type="term" value="F:carboxylic ester hydrolase activity"/>
    <property type="evidence" value="ECO:0007669"/>
    <property type="project" value="UniProtKB-ARBA"/>
</dbReference>
<dbReference type="EMBL" id="JAAXPC010000005">
    <property type="protein sequence ID" value="NKY02167.1"/>
    <property type="molecule type" value="Genomic_DNA"/>
</dbReference>
<dbReference type="Pfam" id="PF12146">
    <property type="entry name" value="Hydrolase_4"/>
    <property type="match status" value="1"/>
</dbReference>
<dbReference type="Gene3D" id="3.40.50.1820">
    <property type="entry name" value="alpha/beta hydrolase"/>
    <property type="match status" value="1"/>
</dbReference>
<dbReference type="Proteomes" id="UP000563898">
    <property type="component" value="Unassembled WGS sequence"/>
</dbReference>
<dbReference type="AlphaFoldDB" id="A0A846WLV8"/>
<dbReference type="SUPFAM" id="SSF53474">
    <property type="entry name" value="alpha/beta-Hydrolases"/>
    <property type="match status" value="1"/>
</dbReference>
<reference evidence="4 5" key="1">
    <citation type="submission" date="2020-04" db="EMBL/GenBank/DDBJ databases">
        <title>MicrobeNet Type strains.</title>
        <authorList>
            <person name="Nicholson A.C."/>
        </authorList>
    </citation>
    <scope>NUCLEOTIDE SEQUENCE [LARGE SCALE GENOMIC DNA]</scope>
    <source>
        <strain evidence="4 5">ATCC BAA-14</strain>
    </source>
</reference>
<dbReference type="PANTHER" id="PTHR22946">
    <property type="entry name" value="DIENELACTONE HYDROLASE DOMAIN-CONTAINING PROTEIN-RELATED"/>
    <property type="match status" value="1"/>
</dbReference>
<organism evidence="4 5">
    <name type="scientific">Gordonia polyisoprenivorans</name>
    <dbReference type="NCBI Taxonomy" id="84595"/>
    <lineage>
        <taxon>Bacteria</taxon>
        <taxon>Bacillati</taxon>
        <taxon>Actinomycetota</taxon>
        <taxon>Actinomycetes</taxon>
        <taxon>Mycobacteriales</taxon>
        <taxon>Gordoniaceae</taxon>
        <taxon>Gordonia</taxon>
    </lineage>
</organism>
<comment type="caution">
    <text evidence="4">The sequence shown here is derived from an EMBL/GenBank/DDBJ whole genome shotgun (WGS) entry which is preliminary data.</text>
</comment>
<proteinExistence type="inferred from homology"/>
<evidence type="ECO:0000259" key="3">
    <source>
        <dbReference type="Pfam" id="PF12146"/>
    </source>
</evidence>
<dbReference type="InterPro" id="IPR022742">
    <property type="entry name" value="Hydrolase_4"/>
</dbReference>
<evidence type="ECO:0000313" key="5">
    <source>
        <dbReference type="Proteomes" id="UP000563898"/>
    </source>
</evidence>
<dbReference type="InterPro" id="IPR050261">
    <property type="entry name" value="FrsA_esterase"/>
</dbReference>
<gene>
    <name evidence="4" type="ORF">HGA05_11315</name>
</gene>
<keyword evidence="2 4" id="KW-0378">Hydrolase</keyword>
<evidence type="ECO:0000256" key="1">
    <source>
        <dbReference type="ARBA" id="ARBA00008645"/>
    </source>
</evidence>
<sequence length="323" mass="33882">MTTADTDRRTVHFESVRFDSDGTGCDAWFFAPTGTAFATEAGVPVVVMAHGFCGTKDSGLEPFARRLADAGLAVFAFDYRNFGLSDGEPRQRVSMSGQAADYHAAIDAAGRQPGVDASRIVLWGLSQSGGHVLIVAAERARTGRDDVAAVISAVPMVSGLAAGVHHYPQVGAVSMLRSTAVGIGSALGARLGRDPVMMPVVGKPGDKAALTSDGYLESYLAIAGPSWRNEVDASIGLELGSFRADKAAPDVAAPVLMQIADLDRGAPPHAAAKAGFAARAEVRHYPCDHFGIFAEVQDSWFEPVVSHQIFFLTRHLATSAVTG</sequence>
<dbReference type="RefSeq" id="WP_006367789.1">
    <property type="nucleotide sequence ID" value="NZ_CP073075.1"/>
</dbReference>
<name>A0A846WLV8_9ACTN</name>